<protein>
    <submittedName>
        <fullName evidence="2">Uncharacterized protein</fullName>
    </submittedName>
</protein>
<keyword evidence="3" id="KW-1185">Reference proteome</keyword>
<feature type="region of interest" description="Disordered" evidence="1">
    <location>
        <begin position="1"/>
        <end position="65"/>
    </location>
</feature>
<name>A0ABX5B1W9_9SPIR</name>
<evidence type="ECO:0000256" key="1">
    <source>
        <dbReference type="SAM" id="MobiDB-lite"/>
    </source>
</evidence>
<dbReference type="Proteomes" id="UP000238924">
    <property type="component" value="Unassembled WGS sequence"/>
</dbReference>
<sequence>MSKTKQNDIENKEDQGTENKKLDAPCMPPVENDAENTNMNNKDEINDLQQDNTKQADLPDTESDNKSEKIKVFVKCNTGNNSYYRAGIKFFNVFREYQITKEVLKILKKDKHLIITDTLD</sequence>
<proteinExistence type="predicted"/>
<feature type="compositionally biased region" description="Basic and acidic residues" evidence="1">
    <location>
        <begin position="1"/>
        <end position="23"/>
    </location>
</feature>
<evidence type="ECO:0000313" key="2">
    <source>
        <dbReference type="EMBL" id="PPS21215.1"/>
    </source>
</evidence>
<dbReference type="Gene3D" id="3.40.5.80">
    <property type="match status" value="1"/>
</dbReference>
<organism evidence="2 3">
    <name type="scientific">Brachyspira murdochii</name>
    <dbReference type="NCBI Taxonomy" id="84378"/>
    <lineage>
        <taxon>Bacteria</taxon>
        <taxon>Pseudomonadati</taxon>
        <taxon>Spirochaetota</taxon>
        <taxon>Spirochaetia</taxon>
        <taxon>Brachyspirales</taxon>
        <taxon>Brachyspiraceae</taxon>
        <taxon>Brachyspira</taxon>
    </lineage>
</organism>
<comment type="caution">
    <text evidence="2">The sequence shown here is derived from an EMBL/GenBank/DDBJ whole genome shotgun (WGS) entry which is preliminary data.</text>
</comment>
<evidence type="ECO:0000313" key="3">
    <source>
        <dbReference type="Proteomes" id="UP000238924"/>
    </source>
</evidence>
<dbReference type="RefSeq" id="WP_104619012.1">
    <property type="nucleotide sequence ID" value="NZ_JJMJ01000224.1"/>
</dbReference>
<reference evidence="2 3" key="1">
    <citation type="submission" date="2014-04" db="EMBL/GenBank/DDBJ databases">
        <title>Whole genome sequence of 'Brachyspira hampsonii' D13-03603F2.</title>
        <authorList>
            <person name="Patterson A.H."/>
            <person name="Chaban B."/>
            <person name="Fernando C."/>
            <person name="Harding J.C."/>
            <person name="Hill J.E."/>
        </authorList>
    </citation>
    <scope>NUCLEOTIDE SEQUENCE [LARGE SCALE GENOMIC DNA]</scope>
    <source>
        <strain evidence="2 3">D13-03603F2</strain>
    </source>
</reference>
<accession>A0ABX5B1W9</accession>
<gene>
    <name evidence="2" type="ORF">DJ52_12365</name>
</gene>
<dbReference type="EMBL" id="JJMJ01000224">
    <property type="protein sequence ID" value="PPS21215.1"/>
    <property type="molecule type" value="Genomic_DNA"/>
</dbReference>